<sequence length="114" mass="12986">MAARQAAGARCAGGIEPEQNKEFGPHYKLIGCDDDTDNTFWFSSIAVGAESKYYGEKLEIAELIHLRVRYIEEGDLVKYQSLLHKKKSPISSIRFRTRKISGVQGRRNSSHYRH</sequence>
<reference evidence="1 2" key="1">
    <citation type="submission" date="2022-10" db="EMBL/GenBank/DDBJ databases">
        <title>Comparative genomic analysis of Cohnella hashimotonis sp. nov., isolated from the International Space Station.</title>
        <authorList>
            <person name="Simpson A."/>
            <person name="Venkateswaran K."/>
        </authorList>
    </citation>
    <scope>NUCLEOTIDE SEQUENCE [LARGE SCALE GENOMIC DNA]</scope>
    <source>
        <strain evidence="1 2">DSM 18997</strain>
    </source>
</reference>
<evidence type="ECO:0000313" key="2">
    <source>
        <dbReference type="Proteomes" id="UP001153387"/>
    </source>
</evidence>
<proteinExistence type="predicted"/>
<dbReference type="Proteomes" id="UP001153387">
    <property type="component" value="Unassembled WGS sequence"/>
</dbReference>
<dbReference type="EMBL" id="JAPDHZ010000002">
    <property type="protein sequence ID" value="MDG0791169.1"/>
    <property type="molecule type" value="Genomic_DNA"/>
</dbReference>
<gene>
    <name evidence="1" type="ORF">OMP38_10015</name>
</gene>
<dbReference type="RefSeq" id="WP_277564937.1">
    <property type="nucleotide sequence ID" value="NZ_JAPDHZ010000002.1"/>
</dbReference>
<comment type="caution">
    <text evidence="1">The sequence shown here is derived from an EMBL/GenBank/DDBJ whole genome shotgun (WGS) entry which is preliminary data.</text>
</comment>
<evidence type="ECO:0000313" key="1">
    <source>
        <dbReference type="EMBL" id="MDG0791169.1"/>
    </source>
</evidence>
<accession>A0A9X4KGM3</accession>
<name>A0A9X4KGM3_9BACL</name>
<organism evidence="1 2">
    <name type="scientific">Cohnella ginsengisoli</name>
    <dbReference type="NCBI Taxonomy" id="425004"/>
    <lineage>
        <taxon>Bacteria</taxon>
        <taxon>Bacillati</taxon>
        <taxon>Bacillota</taxon>
        <taxon>Bacilli</taxon>
        <taxon>Bacillales</taxon>
        <taxon>Paenibacillaceae</taxon>
        <taxon>Cohnella</taxon>
    </lineage>
</organism>
<dbReference type="AlphaFoldDB" id="A0A9X4KGM3"/>
<keyword evidence="2" id="KW-1185">Reference proteome</keyword>
<protein>
    <submittedName>
        <fullName evidence="1">Uncharacterized protein</fullName>
    </submittedName>
</protein>